<dbReference type="Proteomes" id="UP001234297">
    <property type="component" value="Chromosome 9"/>
</dbReference>
<proteinExistence type="predicted"/>
<gene>
    <name evidence="1" type="ORF">MRB53_028635</name>
</gene>
<sequence length="126" mass="14453">MSPFGGLWLDDADFTKMLSWQKGLFLKQKLVIVGTKWFLSNLHTSIGRWDNVENLRKIMKGQGIQNILGCSSIVVEKNIHEFISGDKSHPRFPEINDKLEELGEDGCCWIFGKMEVVFYDVDGEEK</sequence>
<keyword evidence="2" id="KW-1185">Reference proteome</keyword>
<evidence type="ECO:0000313" key="1">
    <source>
        <dbReference type="EMBL" id="KAJ8620106.1"/>
    </source>
</evidence>
<dbReference type="EMBL" id="CM056817">
    <property type="protein sequence ID" value="KAJ8620106.1"/>
    <property type="molecule type" value="Genomic_DNA"/>
</dbReference>
<protein>
    <submittedName>
        <fullName evidence="1">Uncharacterized protein</fullName>
    </submittedName>
</protein>
<organism evidence="1 2">
    <name type="scientific">Persea americana</name>
    <name type="common">Avocado</name>
    <dbReference type="NCBI Taxonomy" id="3435"/>
    <lineage>
        <taxon>Eukaryota</taxon>
        <taxon>Viridiplantae</taxon>
        <taxon>Streptophyta</taxon>
        <taxon>Embryophyta</taxon>
        <taxon>Tracheophyta</taxon>
        <taxon>Spermatophyta</taxon>
        <taxon>Magnoliopsida</taxon>
        <taxon>Magnoliidae</taxon>
        <taxon>Laurales</taxon>
        <taxon>Lauraceae</taxon>
        <taxon>Persea</taxon>
    </lineage>
</organism>
<reference evidence="1 2" key="1">
    <citation type="journal article" date="2022" name="Hortic Res">
        <title>A haplotype resolved chromosomal level avocado genome allows analysis of novel avocado genes.</title>
        <authorList>
            <person name="Nath O."/>
            <person name="Fletcher S.J."/>
            <person name="Hayward A."/>
            <person name="Shaw L.M."/>
            <person name="Masouleh A.K."/>
            <person name="Furtado A."/>
            <person name="Henry R.J."/>
            <person name="Mitter N."/>
        </authorList>
    </citation>
    <scope>NUCLEOTIDE SEQUENCE [LARGE SCALE GENOMIC DNA]</scope>
    <source>
        <strain evidence="2">cv. Hass</strain>
    </source>
</reference>
<evidence type="ECO:0000313" key="2">
    <source>
        <dbReference type="Proteomes" id="UP001234297"/>
    </source>
</evidence>
<name>A0ACC2KGG5_PERAE</name>
<comment type="caution">
    <text evidence="1">The sequence shown here is derived from an EMBL/GenBank/DDBJ whole genome shotgun (WGS) entry which is preliminary data.</text>
</comment>
<accession>A0ACC2KGG5</accession>